<dbReference type="Proteomes" id="UP000886520">
    <property type="component" value="Chromosome 21"/>
</dbReference>
<dbReference type="AlphaFoldDB" id="A0A9D4U972"/>
<dbReference type="EMBL" id="JABFUD020000021">
    <property type="protein sequence ID" value="KAI5063480.1"/>
    <property type="molecule type" value="Genomic_DNA"/>
</dbReference>
<gene>
    <name evidence="2" type="ORF">GOP47_0022027</name>
</gene>
<sequence>MKELKQKDMDIEAYAIKMLSMKQRVEKLLQPSIRQVENWFIRGLNPKCHAAVTTKQVENEDQLEELIEETKVSKRRALERKKKKTQKPSPEKMNNLEESTSSELDGEKHEKSKKEEKGKRKWKEKMLDLFYEMKKVKQ</sequence>
<feature type="region of interest" description="Disordered" evidence="1">
    <location>
        <begin position="71"/>
        <end position="121"/>
    </location>
</feature>
<evidence type="ECO:0000313" key="3">
    <source>
        <dbReference type="Proteomes" id="UP000886520"/>
    </source>
</evidence>
<organism evidence="2 3">
    <name type="scientific">Adiantum capillus-veneris</name>
    <name type="common">Maidenhair fern</name>
    <dbReference type="NCBI Taxonomy" id="13818"/>
    <lineage>
        <taxon>Eukaryota</taxon>
        <taxon>Viridiplantae</taxon>
        <taxon>Streptophyta</taxon>
        <taxon>Embryophyta</taxon>
        <taxon>Tracheophyta</taxon>
        <taxon>Polypodiopsida</taxon>
        <taxon>Polypodiidae</taxon>
        <taxon>Polypodiales</taxon>
        <taxon>Pteridineae</taxon>
        <taxon>Pteridaceae</taxon>
        <taxon>Vittarioideae</taxon>
        <taxon>Adiantum</taxon>
    </lineage>
</organism>
<proteinExistence type="predicted"/>
<protein>
    <submittedName>
        <fullName evidence="2">Uncharacterized protein</fullName>
    </submittedName>
</protein>
<feature type="compositionally biased region" description="Basic residues" evidence="1">
    <location>
        <begin position="73"/>
        <end position="86"/>
    </location>
</feature>
<evidence type="ECO:0000256" key="1">
    <source>
        <dbReference type="SAM" id="MobiDB-lite"/>
    </source>
</evidence>
<name>A0A9D4U972_ADICA</name>
<feature type="compositionally biased region" description="Basic and acidic residues" evidence="1">
    <location>
        <begin position="105"/>
        <end position="121"/>
    </location>
</feature>
<keyword evidence="3" id="KW-1185">Reference proteome</keyword>
<comment type="caution">
    <text evidence="2">The sequence shown here is derived from an EMBL/GenBank/DDBJ whole genome shotgun (WGS) entry which is preliminary data.</text>
</comment>
<evidence type="ECO:0000313" key="2">
    <source>
        <dbReference type="EMBL" id="KAI5063480.1"/>
    </source>
</evidence>
<accession>A0A9D4U972</accession>
<reference evidence="2" key="1">
    <citation type="submission" date="2021-01" db="EMBL/GenBank/DDBJ databases">
        <title>Adiantum capillus-veneris genome.</title>
        <authorList>
            <person name="Fang Y."/>
            <person name="Liao Q."/>
        </authorList>
    </citation>
    <scope>NUCLEOTIDE SEQUENCE</scope>
    <source>
        <strain evidence="2">H3</strain>
        <tissue evidence="2">Leaf</tissue>
    </source>
</reference>